<comment type="caution">
    <text evidence="2">The sequence shown here is derived from an EMBL/GenBank/DDBJ whole genome shotgun (WGS) entry which is preliminary data.</text>
</comment>
<dbReference type="PANTHER" id="PTHR13379:SF0">
    <property type="entry name" value="UPF0415 PROTEIN C7ORF25"/>
    <property type="match status" value="1"/>
</dbReference>
<dbReference type="AlphaFoldDB" id="A0AAN6DQT5"/>
<evidence type="ECO:0000313" key="2">
    <source>
        <dbReference type="EMBL" id="KAI1611145.1"/>
    </source>
</evidence>
<dbReference type="EMBL" id="MU404357">
    <property type="protein sequence ID" value="KAI1611145.1"/>
    <property type="molecule type" value="Genomic_DNA"/>
</dbReference>
<sequence>MNTINLDRHPVNNGNLLGAIRDIMTPAYEDNEDGDSDDPLVLLGSLQTRAQALLDELTAYRALLKTQNKQQSVEMRIFRRGVESEVKSVAKITQRFRPSERGVLAKSAGEDDTESPQLHALRSSNLPFYEAVWVVAKSRHGITALGKRVYWDSCDSCKTNTALDGIGADRLMAAPNKVKKKSVLVDIVAENGLEWIKVSTMTEKRLLFEMAKEGWEAYGDYSESGESDNSEDTPSRQAGKLELVRVAEDLREASKRVRIRFRRPHVHFVLPNIREGVIPDVDELIADLRATGATVESGMPLQPSTVAGGPSVFDQMMPAIATVSLTGTMNIDCTILLALISDISHFHRDRLSAARDAESGTYHTAILRQIESEESDPLLPTEIYPLLVDRKLECTSHAAQRMREIVQCMGTTSERKRADIILGEGAYSDQSEPVLRQALREVSIHALPEAIRVPIRVVEFDMAELIPVHSLDNQHAHPRGHMFPSSIASRVASTLRLSPINASVFLYGWVKNIVTLTSNRAIATGMLKTINDLLDQDEQEVPGGSWEGDNFIGPQMFICETARSLVGKAKGKAEE</sequence>
<feature type="region of interest" description="Disordered" evidence="1">
    <location>
        <begin position="219"/>
        <end position="238"/>
    </location>
</feature>
<gene>
    <name evidence="2" type="ORF">EDD36DRAFT_314049</name>
</gene>
<evidence type="ECO:0000256" key="1">
    <source>
        <dbReference type="SAM" id="MobiDB-lite"/>
    </source>
</evidence>
<organism evidence="2 3">
    <name type="scientific">Exophiala viscosa</name>
    <dbReference type="NCBI Taxonomy" id="2486360"/>
    <lineage>
        <taxon>Eukaryota</taxon>
        <taxon>Fungi</taxon>
        <taxon>Dikarya</taxon>
        <taxon>Ascomycota</taxon>
        <taxon>Pezizomycotina</taxon>
        <taxon>Eurotiomycetes</taxon>
        <taxon>Chaetothyriomycetidae</taxon>
        <taxon>Chaetothyriales</taxon>
        <taxon>Herpotrichiellaceae</taxon>
        <taxon>Exophiala</taxon>
    </lineage>
</organism>
<accession>A0AAN6DQT5</accession>
<reference evidence="2" key="1">
    <citation type="journal article" date="2022" name="bioRxiv">
        <title>Deciphering the potential niche of two novel black yeast fungi from a biological soil crust based on their genomes, phenotypes, and melanin regulation.</title>
        <authorList>
            <consortium name="DOE Joint Genome Institute"/>
            <person name="Carr E.C."/>
            <person name="Barton Q."/>
            <person name="Grambo S."/>
            <person name="Sullivan M."/>
            <person name="Renfro C.M."/>
            <person name="Kuo A."/>
            <person name="Pangilinan J."/>
            <person name="Lipzen A."/>
            <person name="Keymanesh K."/>
            <person name="Savage E."/>
            <person name="Barry K."/>
            <person name="Grigoriev I.V."/>
            <person name="Riekhof W.R."/>
            <person name="Harris S.S."/>
        </authorList>
    </citation>
    <scope>NUCLEOTIDE SEQUENCE</scope>
    <source>
        <strain evidence="2">JF 03-4F</strain>
    </source>
</reference>
<evidence type="ECO:0008006" key="4">
    <source>
        <dbReference type="Google" id="ProtNLM"/>
    </source>
</evidence>
<keyword evidence="3" id="KW-1185">Reference proteome</keyword>
<dbReference type="Proteomes" id="UP001203852">
    <property type="component" value="Unassembled WGS sequence"/>
</dbReference>
<dbReference type="PANTHER" id="PTHR13379">
    <property type="entry name" value="UNCHARACTERIZED DUF1308"/>
    <property type="match status" value="1"/>
</dbReference>
<proteinExistence type="predicted"/>
<evidence type="ECO:0000313" key="3">
    <source>
        <dbReference type="Proteomes" id="UP001203852"/>
    </source>
</evidence>
<protein>
    <recommendedName>
        <fullName evidence="4">DUF1308 domain-containing protein</fullName>
    </recommendedName>
</protein>
<name>A0AAN6DQT5_9EURO</name>